<evidence type="ECO:0000313" key="2">
    <source>
        <dbReference type="EMBL" id="KKM82176.1"/>
    </source>
</evidence>
<dbReference type="InterPro" id="IPR050723">
    <property type="entry name" value="CFA/CMAS"/>
</dbReference>
<reference evidence="2" key="1">
    <citation type="journal article" date="2015" name="Nature">
        <title>Complex archaea that bridge the gap between prokaryotes and eukaryotes.</title>
        <authorList>
            <person name="Spang A."/>
            <person name="Saw J.H."/>
            <person name="Jorgensen S.L."/>
            <person name="Zaremba-Niedzwiedzka K."/>
            <person name="Martijn J."/>
            <person name="Lind A.E."/>
            <person name="van Eijk R."/>
            <person name="Schleper C."/>
            <person name="Guy L."/>
            <person name="Ettema T.J."/>
        </authorList>
    </citation>
    <scope>NUCLEOTIDE SEQUENCE</scope>
</reference>
<organism evidence="2">
    <name type="scientific">marine sediment metagenome</name>
    <dbReference type="NCBI Taxonomy" id="412755"/>
    <lineage>
        <taxon>unclassified sequences</taxon>
        <taxon>metagenomes</taxon>
        <taxon>ecological metagenomes</taxon>
    </lineage>
</organism>
<accession>A0A0F9L4N8</accession>
<dbReference type="PANTHER" id="PTHR43667">
    <property type="entry name" value="CYCLOPROPANE-FATTY-ACYL-PHOSPHOLIPID SYNTHASE"/>
    <property type="match status" value="1"/>
</dbReference>
<dbReference type="PANTHER" id="PTHR43667:SF2">
    <property type="entry name" value="FATTY ACID C-METHYL TRANSFERASE"/>
    <property type="match status" value="1"/>
</dbReference>
<protein>
    <recommendedName>
        <fullName evidence="1">Methyltransferase type 11 domain-containing protein</fullName>
    </recommendedName>
</protein>
<dbReference type="SUPFAM" id="SSF53335">
    <property type="entry name" value="S-adenosyl-L-methionine-dependent methyltransferases"/>
    <property type="match status" value="1"/>
</dbReference>
<feature type="domain" description="Methyltransferase type 11" evidence="1">
    <location>
        <begin position="49"/>
        <end position="135"/>
    </location>
</feature>
<dbReference type="EMBL" id="LAZR01007903">
    <property type="protein sequence ID" value="KKM82176.1"/>
    <property type="molecule type" value="Genomic_DNA"/>
</dbReference>
<gene>
    <name evidence="2" type="ORF">LCGC14_1322260</name>
</gene>
<dbReference type="Gene3D" id="3.40.50.150">
    <property type="entry name" value="Vaccinia Virus protein VP39"/>
    <property type="match status" value="1"/>
</dbReference>
<dbReference type="GO" id="GO:0008757">
    <property type="term" value="F:S-adenosylmethionine-dependent methyltransferase activity"/>
    <property type="evidence" value="ECO:0007669"/>
    <property type="project" value="InterPro"/>
</dbReference>
<dbReference type="CDD" id="cd02440">
    <property type="entry name" value="AdoMet_MTases"/>
    <property type="match status" value="1"/>
</dbReference>
<sequence>MKDTLSFYKKIYDPLFKRNYTKRLNRASPALRKFGKFIKKNDIKINRVLDVGCAWGKTLKYWKTRGVKVSGVDVSKVTVKFCKKRGYNCYLASATDLSKFPDKKFDLYMATDVYEHLRTEDLEDAIREAKRVTKKYLLIRPHPCRDQRKKLHLTVWNLEEWESFFEKHGLKIIKIGKEGADSYKNVFLMEVV</sequence>
<comment type="caution">
    <text evidence="2">The sequence shown here is derived from an EMBL/GenBank/DDBJ whole genome shotgun (WGS) entry which is preliminary data.</text>
</comment>
<evidence type="ECO:0000259" key="1">
    <source>
        <dbReference type="Pfam" id="PF08241"/>
    </source>
</evidence>
<name>A0A0F9L4N8_9ZZZZ</name>
<dbReference type="InterPro" id="IPR029063">
    <property type="entry name" value="SAM-dependent_MTases_sf"/>
</dbReference>
<dbReference type="InterPro" id="IPR013216">
    <property type="entry name" value="Methyltransf_11"/>
</dbReference>
<proteinExistence type="predicted"/>
<dbReference type="Pfam" id="PF08241">
    <property type="entry name" value="Methyltransf_11"/>
    <property type="match status" value="1"/>
</dbReference>
<dbReference type="AlphaFoldDB" id="A0A0F9L4N8"/>